<dbReference type="Proteomes" id="UP000776164">
    <property type="component" value="Unassembled WGS sequence"/>
</dbReference>
<keyword evidence="2 5" id="KW-0808">Transferase</keyword>
<dbReference type="HAMAP" id="MF_00772">
    <property type="entry name" value="OGT"/>
    <property type="match status" value="1"/>
</dbReference>
<dbReference type="Pfam" id="PF01035">
    <property type="entry name" value="DNA_binding_1"/>
    <property type="match status" value="1"/>
</dbReference>
<dbReference type="EC" id="2.1.1.63" evidence="2"/>
<dbReference type="InterPro" id="IPR014048">
    <property type="entry name" value="MethylDNA_cys_MeTrfase_DNA-bd"/>
</dbReference>
<evidence type="ECO:0000259" key="4">
    <source>
        <dbReference type="Pfam" id="PF02870"/>
    </source>
</evidence>
<dbReference type="GO" id="GO:0003908">
    <property type="term" value="F:methylated-DNA-[protein]-cysteine S-methyltransferase activity"/>
    <property type="evidence" value="ECO:0007669"/>
    <property type="project" value="UniProtKB-EC"/>
</dbReference>
<dbReference type="InterPro" id="IPR023546">
    <property type="entry name" value="MGMT"/>
</dbReference>
<dbReference type="PANTHER" id="PTHR10815:SF13">
    <property type="entry name" value="METHYLATED-DNA--PROTEIN-CYSTEINE METHYLTRANSFERASE"/>
    <property type="match status" value="1"/>
</dbReference>
<comment type="subcellular location">
    <subcellularLocation>
        <location evidence="2">Cytoplasm</location>
    </subcellularLocation>
</comment>
<dbReference type="InterPro" id="IPR008332">
    <property type="entry name" value="MethylG_MeTrfase_N"/>
</dbReference>
<keyword evidence="2 5" id="KW-0489">Methyltransferase</keyword>
<evidence type="ECO:0000259" key="3">
    <source>
        <dbReference type="Pfam" id="PF01035"/>
    </source>
</evidence>
<dbReference type="Pfam" id="PF02870">
    <property type="entry name" value="Methyltransf_1N"/>
    <property type="match status" value="1"/>
</dbReference>
<sequence length="168" mass="17747">MNASTLTLPDYLVRLDSPIGRLELTADDDAILSLNIEGGGSLPHDALPENPNAVLTEAARQLTEYFNGGRREFDVPVKLVGTPFQLSVWQSLATLGYGEYISYGELGALAGRPASGRAVGGAVGANPIPIIVGCHRVLASNQKITGYSGGNGIPTKVWLLDHESIVHL</sequence>
<gene>
    <name evidence="5" type="ORF">JOE66_001581</name>
</gene>
<keyword evidence="1 2" id="KW-0227">DNA damage</keyword>
<evidence type="ECO:0000313" key="5">
    <source>
        <dbReference type="EMBL" id="MBM7471947.1"/>
    </source>
</evidence>
<evidence type="ECO:0000313" key="6">
    <source>
        <dbReference type="Proteomes" id="UP000776164"/>
    </source>
</evidence>
<comment type="miscellaneous">
    <text evidence="2">This enzyme catalyzes only one turnover and therefore is not strictly catalytic. According to one definition, an enzyme is a biocatalyst that acts repeatedly and over many reaction cycles.</text>
</comment>
<comment type="similarity">
    <text evidence="2">Belongs to the MGMT family.</text>
</comment>
<feature type="domain" description="Methylated-DNA-[protein]-cysteine S-methyltransferase DNA binding" evidence="3">
    <location>
        <begin position="83"/>
        <end position="164"/>
    </location>
</feature>
<feature type="active site" description="Nucleophile; methyl group acceptor" evidence="2">
    <location>
        <position position="134"/>
    </location>
</feature>
<name>A0ABS2L4E5_9MICO</name>
<dbReference type="InterPro" id="IPR036388">
    <property type="entry name" value="WH-like_DNA-bd_sf"/>
</dbReference>
<organism evidence="5 6">
    <name type="scientific">Subtercola frigoramans</name>
    <dbReference type="NCBI Taxonomy" id="120298"/>
    <lineage>
        <taxon>Bacteria</taxon>
        <taxon>Bacillati</taxon>
        <taxon>Actinomycetota</taxon>
        <taxon>Actinomycetes</taxon>
        <taxon>Micrococcales</taxon>
        <taxon>Microbacteriaceae</taxon>
        <taxon>Subtercola</taxon>
    </lineage>
</organism>
<dbReference type="InterPro" id="IPR036631">
    <property type="entry name" value="MGMT_N_sf"/>
</dbReference>
<reference evidence="5 6" key="1">
    <citation type="submission" date="2021-01" db="EMBL/GenBank/DDBJ databases">
        <title>Sequencing the genomes of 1000 actinobacteria strains.</title>
        <authorList>
            <person name="Klenk H.-P."/>
        </authorList>
    </citation>
    <scope>NUCLEOTIDE SEQUENCE [LARGE SCALE GENOMIC DNA]</scope>
    <source>
        <strain evidence="5 6">DSM 13057</strain>
    </source>
</reference>
<dbReference type="GO" id="GO:0032259">
    <property type="term" value="P:methylation"/>
    <property type="evidence" value="ECO:0007669"/>
    <property type="project" value="UniProtKB-KW"/>
</dbReference>
<keyword evidence="6" id="KW-1185">Reference proteome</keyword>
<evidence type="ECO:0000256" key="2">
    <source>
        <dbReference type="HAMAP-Rule" id="MF_00772"/>
    </source>
</evidence>
<evidence type="ECO:0000256" key="1">
    <source>
        <dbReference type="ARBA" id="ARBA00022763"/>
    </source>
</evidence>
<dbReference type="InterPro" id="IPR036217">
    <property type="entry name" value="MethylDNA_cys_MeTrfase_DNAb"/>
</dbReference>
<feature type="domain" description="Methylguanine DNA methyltransferase ribonuclease-like" evidence="4">
    <location>
        <begin position="15"/>
        <end position="79"/>
    </location>
</feature>
<keyword evidence="2" id="KW-0234">DNA repair</keyword>
<dbReference type="SUPFAM" id="SSF53155">
    <property type="entry name" value="Methylated DNA-protein cysteine methyltransferase domain"/>
    <property type="match status" value="1"/>
</dbReference>
<dbReference type="NCBIfam" id="TIGR00589">
    <property type="entry name" value="ogt"/>
    <property type="match status" value="1"/>
</dbReference>
<dbReference type="SUPFAM" id="SSF46767">
    <property type="entry name" value="Methylated DNA-protein cysteine methyltransferase, C-terminal domain"/>
    <property type="match status" value="1"/>
</dbReference>
<dbReference type="Gene3D" id="1.10.10.10">
    <property type="entry name" value="Winged helix-like DNA-binding domain superfamily/Winged helix DNA-binding domain"/>
    <property type="match status" value="1"/>
</dbReference>
<comment type="function">
    <text evidence="2">Involved in the cellular defense against the biological effects of O6-methylguanine (O6-MeG) and O4-methylthymine (O4-MeT) in DNA. Repairs the methylated nucleobase in DNA by stoichiometrically transferring the methyl group to a cysteine residue in the enzyme. This is a suicide reaction: the enzyme is irreversibly inactivated.</text>
</comment>
<dbReference type="EMBL" id="JAFBBU010000001">
    <property type="protein sequence ID" value="MBM7471947.1"/>
    <property type="molecule type" value="Genomic_DNA"/>
</dbReference>
<dbReference type="CDD" id="cd06445">
    <property type="entry name" value="ATase"/>
    <property type="match status" value="1"/>
</dbReference>
<keyword evidence="2" id="KW-0963">Cytoplasm</keyword>
<comment type="catalytic activity">
    <reaction evidence="2">
        <text>a 6-O-methyl-2'-deoxyguanosine in DNA + L-cysteinyl-[protein] = S-methyl-L-cysteinyl-[protein] + a 2'-deoxyguanosine in DNA</text>
        <dbReference type="Rhea" id="RHEA:24000"/>
        <dbReference type="Rhea" id="RHEA-COMP:10131"/>
        <dbReference type="Rhea" id="RHEA-COMP:10132"/>
        <dbReference type="Rhea" id="RHEA-COMP:11367"/>
        <dbReference type="Rhea" id="RHEA-COMP:11368"/>
        <dbReference type="ChEBI" id="CHEBI:29950"/>
        <dbReference type="ChEBI" id="CHEBI:82612"/>
        <dbReference type="ChEBI" id="CHEBI:85445"/>
        <dbReference type="ChEBI" id="CHEBI:85448"/>
        <dbReference type="EC" id="2.1.1.63"/>
    </reaction>
</comment>
<comment type="caution">
    <text evidence="5">The sequence shown here is derived from an EMBL/GenBank/DDBJ whole genome shotgun (WGS) entry which is preliminary data.</text>
</comment>
<dbReference type="RefSeq" id="WP_205108308.1">
    <property type="nucleotide sequence ID" value="NZ_BAAAHT010000013.1"/>
</dbReference>
<comment type="catalytic activity">
    <reaction evidence="2">
        <text>a 4-O-methyl-thymidine in DNA + L-cysteinyl-[protein] = a thymidine in DNA + S-methyl-L-cysteinyl-[protein]</text>
        <dbReference type="Rhea" id="RHEA:53428"/>
        <dbReference type="Rhea" id="RHEA-COMP:10131"/>
        <dbReference type="Rhea" id="RHEA-COMP:10132"/>
        <dbReference type="Rhea" id="RHEA-COMP:13555"/>
        <dbReference type="Rhea" id="RHEA-COMP:13556"/>
        <dbReference type="ChEBI" id="CHEBI:29950"/>
        <dbReference type="ChEBI" id="CHEBI:82612"/>
        <dbReference type="ChEBI" id="CHEBI:137386"/>
        <dbReference type="ChEBI" id="CHEBI:137387"/>
        <dbReference type="EC" id="2.1.1.63"/>
    </reaction>
</comment>
<dbReference type="Gene3D" id="3.30.160.70">
    <property type="entry name" value="Methylated DNA-protein cysteine methyltransferase domain"/>
    <property type="match status" value="1"/>
</dbReference>
<protein>
    <recommendedName>
        <fullName evidence="2">Methylated-DNA--protein-cysteine methyltransferase</fullName>
        <ecNumber evidence="2">2.1.1.63</ecNumber>
    </recommendedName>
    <alternativeName>
        <fullName evidence="2">6-O-methylguanine-DNA methyltransferase</fullName>
        <shortName evidence="2">MGMT</shortName>
    </alternativeName>
    <alternativeName>
        <fullName evidence="2">O-6-methylguanine-DNA-alkyltransferase</fullName>
    </alternativeName>
</protein>
<dbReference type="PANTHER" id="PTHR10815">
    <property type="entry name" value="METHYLATED-DNA--PROTEIN-CYSTEINE METHYLTRANSFERASE"/>
    <property type="match status" value="1"/>
</dbReference>
<proteinExistence type="inferred from homology"/>
<accession>A0ABS2L4E5</accession>